<reference evidence="2" key="1">
    <citation type="submission" date="2020-03" db="EMBL/GenBank/DDBJ databases">
        <title>Genome of Pelagibius litoralis DSM 21314T.</title>
        <authorList>
            <person name="Wang G."/>
        </authorList>
    </citation>
    <scope>NUCLEOTIDE SEQUENCE</scope>
    <source>
        <strain evidence="2">DSM 21314</strain>
    </source>
</reference>
<keyword evidence="1" id="KW-1133">Transmembrane helix</keyword>
<proteinExistence type="predicted"/>
<accession>A0A967EYI7</accession>
<dbReference type="Proteomes" id="UP000761264">
    <property type="component" value="Unassembled WGS sequence"/>
</dbReference>
<keyword evidence="1" id="KW-0472">Membrane</keyword>
<keyword evidence="3" id="KW-1185">Reference proteome</keyword>
<dbReference type="EMBL" id="JAAQPH010000010">
    <property type="protein sequence ID" value="NIA69714.1"/>
    <property type="molecule type" value="Genomic_DNA"/>
</dbReference>
<dbReference type="AlphaFoldDB" id="A0A967EYI7"/>
<evidence type="ECO:0000313" key="3">
    <source>
        <dbReference type="Proteomes" id="UP000761264"/>
    </source>
</evidence>
<gene>
    <name evidence="2" type="ORF">HBA54_14015</name>
</gene>
<comment type="caution">
    <text evidence="2">The sequence shown here is derived from an EMBL/GenBank/DDBJ whole genome shotgun (WGS) entry which is preliminary data.</text>
</comment>
<dbReference type="RefSeq" id="WP_167225598.1">
    <property type="nucleotide sequence ID" value="NZ_JAAQPH010000010.1"/>
</dbReference>
<feature type="transmembrane region" description="Helical" evidence="1">
    <location>
        <begin position="26"/>
        <end position="49"/>
    </location>
</feature>
<keyword evidence="1" id="KW-0812">Transmembrane</keyword>
<sequence>MIGLIGDSLWRGWAGLLILSLASTLAAQWVGAGIATPLIGALILALAYFKARLILSRYLGLAATPFWNRGFGMVLGGYMAGLLVLYLIPLR</sequence>
<evidence type="ECO:0000256" key="1">
    <source>
        <dbReference type="SAM" id="Phobius"/>
    </source>
</evidence>
<evidence type="ECO:0000313" key="2">
    <source>
        <dbReference type="EMBL" id="NIA69714.1"/>
    </source>
</evidence>
<organism evidence="2 3">
    <name type="scientific">Pelagibius litoralis</name>
    <dbReference type="NCBI Taxonomy" id="374515"/>
    <lineage>
        <taxon>Bacteria</taxon>
        <taxon>Pseudomonadati</taxon>
        <taxon>Pseudomonadota</taxon>
        <taxon>Alphaproteobacteria</taxon>
        <taxon>Rhodospirillales</taxon>
        <taxon>Rhodovibrionaceae</taxon>
        <taxon>Pelagibius</taxon>
    </lineage>
</organism>
<name>A0A967EYI7_9PROT</name>
<feature type="transmembrane region" description="Helical" evidence="1">
    <location>
        <begin position="70"/>
        <end position="88"/>
    </location>
</feature>
<protein>
    <submittedName>
        <fullName evidence="2">Nitric oxide reductase F protein</fullName>
    </submittedName>
</protein>